<protein>
    <submittedName>
        <fullName evidence="1">Uncharacterized protein</fullName>
    </submittedName>
</protein>
<dbReference type="EMBL" id="JANBUL010000100">
    <property type="protein sequence ID" value="KAJ2781564.1"/>
    <property type="molecule type" value="Genomic_DNA"/>
</dbReference>
<gene>
    <name evidence="1" type="ORF">H4R18_002796</name>
</gene>
<accession>A0A9W8HFN6</accession>
<sequence>MLTLPRWMSLAPAPRRSAAEAAPPPPQNGVIRSYFAVGAEDASHIVSEDELRLQAQKAHELLASIRRRHAQLGRFLEDFNMHKANPLGGPMCAEIEEKIHQLGLLIRAQQIQLKHIVDEYELGPCAPPPPCYVRYEGAVEAAAAGPDAPPSSPAASFDSTSLPITNWLAVIRLAVLKEVVTFSIQDIDRIERSPLLARFPPAGKIGAGANHCRSSWAVAAN</sequence>
<proteinExistence type="predicted"/>
<evidence type="ECO:0000313" key="1">
    <source>
        <dbReference type="EMBL" id="KAJ2781564.1"/>
    </source>
</evidence>
<comment type="caution">
    <text evidence="1">The sequence shown here is derived from an EMBL/GenBank/DDBJ whole genome shotgun (WGS) entry which is preliminary data.</text>
</comment>
<dbReference type="OrthoDB" id="5586825at2759"/>
<reference evidence="1" key="1">
    <citation type="submission" date="2022-07" db="EMBL/GenBank/DDBJ databases">
        <title>Phylogenomic reconstructions and comparative analyses of Kickxellomycotina fungi.</title>
        <authorList>
            <person name="Reynolds N.K."/>
            <person name="Stajich J.E."/>
            <person name="Barry K."/>
            <person name="Grigoriev I.V."/>
            <person name="Crous P."/>
            <person name="Smith M.E."/>
        </authorList>
    </citation>
    <scope>NUCLEOTIDE SEQUENCE</scope>
    <source>
        <strain evidence="1">NBRC 105414</strain>
    </source>
</reference>
<evidence type="ECO:0000313" key="2">
    <source>
        <dbReference type="Proteomes" id="UP001140217"/>
    </source>
</evidence>
<keyword evidence="2" id="KW-1185">Reference proteome</keyword>
<organism evidence="1 2">
    <name type="scientific">Coemansia javaensis</name>
    <dbReference type="NCBI Taxonomy" id="2761396"/>
    <lineage>
        <taxon>Eukaryota</taxon>
        <taxon>Fungi</taxon>
        <taxon>Fungi incertae sedis</taxon>
        <taxon>Zoopagomycota</taxon>
        <taxon>Kickxellomycotina</taxon>
        <taxon>Kickxellomycetes</taxon>
        <taxon>Kickxellales</taxon>
        <taxon>Kickxellaceae</taxon>
        <taxon>Coemansia</taxon>
    </lineage>
</organism>
<dbReference type="Proteomes" id="UP001140217">
    <property type="component" value="Unassembled WGS sequence"/>
</dbReference>
<dbReference type="AlphaFoldDB" id="A0A9W8HFN6"/>
<name>A0A9W8HFN6_9FUNG</name>